<feature type="region of interest" description="Disordered" evidence="1">
    <location>
        <begin position="1"/>
        <end position="27"/>
    </location>
</feature>
<accession>A0A4Q1BH07</accession>
<comment type="caution">
    <text evidence="2">The sequence shown here is derived from an EMBL/GenBank/DDBJ whole genome shotgun (WGS) entry which is preliminary data.</text>
</comment>
<dbReference type="VEuPathDB" id="FungiDB:TREMEDRAFT_65592"/>
<proteinExistence type="predicted"/>
<feature type="region of interest" description="Disordered" evidence="1">
    <location>
        <begin position="160"/>
        <end position="179"/>
    </location>
</feature>
<dbReference type="Proteomes" id="UP000289152">
    <property type="component" value="Unassembled WGS sequence"/>
</dbReference>
<keyword evidence="3" id="KW-1185">Reference proteome</keyword>
<organism evidence="2 3">
    <name type="scientific">Tremella mesenterica</name>
    <name type="common">Jelly fungus</name>
    <dbReference type="NCBI Taxonomy" id="5217"/>
    <lineage>
        <taxon>Eukaryota</taxon>
        <taxon>Fungi</taxon>
        <taxon>Dikarya</taxon>
        <taxon>Basidiomycota</taxon>
        <taxon>Agaricomycotina</taxon>
        <taxon>Tremellomycetes</taxon>
        <taxon>Tremellales</taxon>
        <taxon>Tremellaceae</taxon>
        <taxon>Tremella</taxon>
    </lineage>
</organism>
<name>A0A4Q1BH07_TREME</name>
<evidence type="ECO:0000313" key="3">
    <source>
        <dbReference type="Proteomes" id="UP000289152"/>
    </source>
</evidence>
<feature type="compositionally biased region" description="Polar residues" evidence="1">
    <location>
        <begin position="13"/>
        <end position="22"/>
    </location>
</feature>
<dbReference type="EMBL" id="SDIL01000084">
    <property type="protein sequence ID" value="RXK36865.1"/>
    <property type="molecule type" value="Genomic_DNA"/>
</dbReference>
<evidence type="ECO:0000313" key="2">
    <source>
        <dbReference type="EMBL" id="RXK36865.1"/>
    </source>
</evidence>
<gene>
    <name evidence="2" type="ORF">M231_05839</name>
</gene>
<reference evidence="2 3" key="1">
    <citation type="submission" date="2016-06" db="EMBL/GenBank/DDBJ databases">
        <title>Evolution of pathogenesis and genome organization in the Tremellales.</title>
        <authorList>
            <person name="Cuomo C."/>
            <person name="Litvintseva A."/>
            <person name="Heitman J."/>
            <person name="Chen Y."/>
            <person name="Sun S."/>
            <person name="Springer D."/>
            <person name="Dromer F."/>
            <person name="Young S."/>
            <person name="Zeng Q."/>
            <person name="Chapman S."/>
            <person name="Gujja S."/>
            <person name="Saif S."/>
            <person name="Birren B."/>
        </authorList>
    </citation>
    <scope>NUCLEOTIDE SEQUENCE [LARGE SCALE GENOMIC DNA]</scope>
    <source>
        <strain evidence="2 3">ATCC 28783</strain>
    </source>
</reference>
<dbReference type="AlphaFoldDB" id="A0A4Q1BH07"/>
<evidence type="ECO:0000256" key="1">
    <source>
        <dbReference type="SAM" id="MobiDB-lite"/>
    </source>
</evidence>
<dbReference type="InParanoid" id="A0A4Q1BH07"/>
<sequence>MSSIDQSEGEAFTPSNQIASSSHDPDSSPYWSQLMGDYKPFSQWARTARACMYLGERLGNNERTNKWNMALFKGTVQGLFLPSEKTGQISVVVTEAGRSTRLARRVASHAQTYLQNNAIRGKDWEEPLNWATYKAARACNLHWEDIVLITVLSDYETKEIDADQSQSSTDSSEEDDITYEEMEQEQVLIPDGLPDSHLEWISWRHVTNYVVTPRLLHQQ</sequence>
<protein>
    <submittedName>
        <fullName evidence="2">Uncharacterized protein</fullName>
    </submittedName>
</protein>